<dbReference type="InterPro" id="IPR051799">
    <property type="entry name" value="NADH_flavin_oxidoreductase"/>
</dbReference>
<dbReference type="OrthoDB" id="1663137at2759"/>
<evidence type="ECO:0000313" key="4">
    <source>
        <dbReference type="Proteomes" id="UP000053660"/>
    </source>
</evidence>
<dbReference type="InterPro" id="IPR013785">
    <property type="entry name" value="Aldolase_TIM"/>
</dbReference>
<evidence type="ECO:0000313" key="3">
    <source>
        <dbReference type="EMBL" id="KHJ91982.1"/>
    </source>
</evidence>
<dbReference type="EMBL" id="KN551662">
    <property type="protein sequence ID" value="KHJ91982.1"/>
    <property type="molecule type" value="Genomic_DNA"/>
</dbReference>
<proteinExistence type="predicted"/>
<evidence type="ECO:0000256" key="2">
    <source>
        <dbReference type="ARBA" id="ARBA00023002"/>
    </source>
</evidence>
<gene>
    <name evidence="3" type="ORF">OESDEN_08138</name>
</gene>
<dbReference type="AlphaFoldDB" id="A0A0B1T854"/>
<dbReference type="Proteomes" id="UP000053660">
    <property type="component" value="Unassembled WGS sequence"/>
</dbReference>
<keyword evidence="2" id="KW-0560">Oxidoreductase</keyword>
<dbReference type="PANTHER" id="PTHR43656">
    <property type="entry name" value="BINDING OXIDOREDUCTASE, PUTATIVE (AFU_ORTHOLOGUE AFUA_2G08260)-RELATED"/>
    <property type="match status" value="1"/>
</dbReference>
<accession>A0A0B1T854</accession>
<reference evidence="3 4" key="1">
    <citation type="submission" date="2014-03" db="EMBL/GenBank/DDBJ databases">
        <title>Draft genome of the hookworm Oesophagostomum dentatum.</title>
        <authorList>
            <person name="Mitreva M."/>
        </authorList>
    </citation>
    <scope>NUCLEOTIDE SEQUENCE [LARGE SCALE GENOMIC DNA]</scope>
    <source>
        <strain evidence="3 4">OD-Hann</strain>
    </source>
</reference>
<name>A0A0B1T854_OESDE</name>
<evidence type="ECO:0000256" key="1">
    <source>
        <dbReference type="ARBA" id="ARBA00022630"/>
    </source>
</evidence>
<protein>
    <submittedName>
        <fullName evidence="3">Uncharacterized protein</fullName>
    </submittedName>
</protein>
<dbReference type="Gene3D" id="3.20.20.70">
    <property type="entry name" value="Aldolase class I"/>
    <property type="match status" value="1"/>
</dbReference>
<dbReference type="GO" id="GO:0016491">
    <property type="term" value="F:oxidoreductase activity"/>
    <property type="evidence" value="ECO:0007669"/>
    <property type="project" value="UniProtKB-KW"/>
</dbReference>
<sequence length="265" mass="29353">MPNRMRIIVEIFQAIRKEIPAKTGFLVGVKTNSVEFQVNGLTVEEAKDACAIMEECGFDFVELSGGTYEKLAFQHQRHTTRAREAYFLEFAEKIRPVFKQTVVYVTNGFRTASGMVRAINSGATDGIGLGRPTTAEPSNAAPVFIYSVHNKCANNARNASGNLKSFSDLPLKILEGRCHAAADTKIDEDDFTITLYASSAQIGQMSKLPSHLTKDVCEGIADFSIPEEADNFKKTVANFLPEMRKFIESNIPIYGAFPYKNIYLV</sequence>
<dbReference type="SUPFAM" id="SSF51395">
    <property type="entry name" value="FMN-linked oxidoreductases"/>
    <property type="match status" value="1"/>
</dbReference>
<keyword evidence="1" id="KW-0285">Flavoprotein</keyword>
<dbReference type="PANTHER" id="PTHR43656:SF5">
    <property type="entry name" value="NADH:FLAVIN OXIDOREDUCTASE_NADH OXIDASE N-TERMINAL DOMAIN-CONTAINING PROTEIN"/>
    <property type="match status" value="1"/>
</dbReference>
<keyword evidence="4" id="KW-1185">Reference proteome</keyword>
<organism evidence="3 4">
    <name type="scientific">Oesophagostomum dentatum</name>
    <name type="common">Nodular worm</name>
    <dbReference type="NCBI Taxonomy" id="61180"/>
    <lineage>
        <taxon>Eukaryota</taxon>
        <taxon>Metazoa</taxon>
        <taxon>Ecdysozoa</taxon>
        <taxon>Nematoda</taxon>
        <taxon>Chromadorea</taxon>
        <taxon>Rhabditida</taxon>
        <taxon>Rhabditina</taxon>
        <taxon>Rhabditomorpha</taxon>
        <taxon>Strongyloidea</taxon>
        <taxon>Strongylidae</taxon>
        <taxon>Oesophagostomum</taxon>
    </lineage>
</organism>